<reference evidence="1 2" key="1">
    <citation type="submission" date="2013-12" db="EMBL/GenBank/DDBJ databases">
        <title>Comparative genomics of relapsing fever spirochetes.</title>
        <authorList>
            <person name="Schwan T.G."/>
            <person name="Raffel S.J."/>
            <person name="Porcella S.F."/>
        </authorList>
    </citation>
    <scope>NUCLEOTIDE SEQUENCE [LARGE SCALE GENOMIC DNA]</scope>
    <source>
        <strain evidence="1 2">CR2A</strain>
    </source>
</reference>
<dbReference type="AlphaFoldDB" id="W6TJ27"/>
<protein>
    <submittedName>
        <fullName evidence="1">Uncharacterized protein</fullName>
    </submittedName>
</protein>
<sequence length="43" mass="5131">MYEYYSYNIHNIAIKKRASLLPFQRSYSIISTIFNNKLNSTIN</sequence>
<evidence type="ECO:0000313" key="2">
    <source>
        <dbReference type="Proteomes" id="UP000019148"/>
    </source>
</evidence>
<gene>
    <name evidence="1" type="ORF">BDCR2A_01948</name>
</gene>
<accession>W6TJ27</accession>
<proteinExistence type="predicted"/>
<dbReference type="Proteomes" id="UP000019148">
    <property type="component" value="Unassembled WGS sequence"/>
</dbReference>
<comment type="caution">
    <text evidence="1">The sequence shown here is derived from an EMBL/GenBank/DDBJ whole genome shotgun (WGS) entry which is preliminary data.</text>
</comment>
<organism evidence="1 2">
    <name type="scientific">Borrelia duttonii CR2A</name>
    <dbReference type="NCBI Taxonomy" id="1432657"/>
    <lineage>
        <taxon>Bacteria</taxon>
        <taxon>Pseudomonadati</taxon>
        <taxon>Spirochaetota</taxon>
        <taxon>Spirochaetia</taxon>
        <taxon>Spirochaetales</taxon>
        <taxon>Borreliaceae</taxon>
        <taxon>Borrelia</taxon>
    </lineage>
</organism>
<name>W6TJ27_9SPIR</name>
<evidence type="ECO:0000313" key="1">
    <source>
        <dbReference type="EMBL" id="ETZ17129.1"/>
    </source>
</evidence>
<dbReference type="EMBL" id="AZIT01000098">
    <property type="protein sequence ID" value="ETZ17129.1"/>
    <property type="molecule type" value="Genomic_DNA"/>
</dbReference>